<name>A0ABR3FUX2_9AGAR</name>
<feature type="coiled-coil region" evidence="1">
    <location>
        <begin position="137"/>
        <end position="164"/>
    </location>
</feature>
<keyword evidence="1" id="KW-0175">Coiled coil</keyword>
<proteinExistence type="predicted"/>
<evidence type="ECO:0008006" key="4">
    <source>
        <dbReference type="Google" id="ProtNLM"/>
    </source>
</evidence>
<reference evidence="2 3" key="1">
    <citation type="submission" date="2024-02" db="EMBL/GenBank/DDBJ databases">
        <title>A draft genome for the cacao thread blight pathogen Marasmius crinis-equi.</title>
        <authorList>
            <person name="Cohen S.P."/>
            <person name="Baruah I.K."/>
            <person name="Amoako-Attah I."/>
            <person name="Bukari Y."/>
            <person name="Meinhardt L.W."/>
            <person name="Bailey B.A."/>
        </authorList>
    </citation>
    <scope>NUCLEOTIDE SEQUENCE [LARGE SCALE GENOMIC DNA]</scope>
    <source>
        <strain evidence="2 3">GH-76</strain>
    </source>
</reference>
<evidence type="ECO:0000313" key="3">
    <source>
        <dbReference type="Proteomes" id="UP001465976"/>
    </source>
</evidence>
<dbReference type="EMBL" id="JBAHYK010000064">
    <property type="protein sequence ID" value="KAL0579298.1"/>
    <property type="molecule type" value="Genomic_DNA"/>
</dbReference>
<accession>A0ABR3FUX2</accession>
<dbReference type="SUPFAM" id="SSF81383">
    <property type="entry name" value="F-box domain"/>
    <property type="match status" value="1"/>
</dbReference>
<comment type="caution">
    <text evidence="2">The sequence shown here is derived from an EMBL/GenBank/DDBJ whole genome shotgun (WGS) entry which is preliminary data.</text>
</comment>
<organism evidence="2 3">
    <name type="scientific">Marasmius crinis-equi</name>
    <dbReference type="NCBI Taxonomy" id="585013"/>
    <lineage>
        <taxon>Eukaryota</taxon>
        <taxon>Fungi</taxon>
        <taxon>Dikarya</taxon>
        <taxon>Basidiomycota</taxon>
        <taxon>Agaricomycotina</taxon>
        <taxon>Agaricomycetes</taxon>
        <taxon>Agaricomycetidae</taxon>
        <taxon>Agaricales</taxon>
        <taxon>Marasmiineae</taxon>
        <taxon>Marasmiaceae</taxon>
        <taxon>Marasmius</taxon>
    </lineage>
</organism>
<evidence type="ECO:0000256" key="1">
    <source>
        <dbReference type="SAM" id="Coils"/>
    </source>
</evidence>
<sequence length="607" mass="68714">MDYPASLHLVGLDPFLSEDDARIVRQMLEKDEKSMATIDEEIAQMKAELAILTAQRNSALQRVTIRTGPSEADVQAIRANIIDGEQRLQSLEKEIEVARVHLDSLVDQEQLNPDTTSSVSSDLFSHASPTIPVEDSIRRYRDIVKDLENERDDILGNLARYNALLSPIRLLPLEVVAEIFHHCLPNQPFIRPSPFDAPILLTQVCRHWRDIALSTPSLWSSIAVTVHKDQCTPPLSLIETWVSRSKMQPLSFSIDERLHLEDVVEHEDLITGATVMEKFLPAYNRWKRASLTHADWRIEELGISDIRVDSGPPPLLEALYMSREYWLGNVHDPLRTLLAAPKLSTVHWRGVIAGHLNPAEIMPTESLAELKMDNLLTREHFHSILASGSNLVKCSFTVFFAGSEEATTPFTLPVLRELTIVADRADNRLFGILTTPALRELAIRRLDEPPSVFQLHTGRFWSQASFAAFLKRSACLLHTLDLAETDITPEELLEILQPLSGSLDSLSISNDHNDHCCVDDEVLRALDFTSPPSLCPRLDYLKMWGSMHTQDGLLANVLASRWEAQGEFRPLHMAMIKFSDDEQHPIDIARFQEMNEERKGITWIRSR</sequence>
<dbReference type="Gene3D" id="3.80.10.10">
    <property type="entry name" value="Ribonuclease Inhibitor"/>
    <property type="match status" value="1"/>
</dbReference>
<protein>
    <recommendedName>
        <fullName evidence="4">F-box domain-containing protein</fullName>
    </recommendedName>
</protein>
<dbReference type="InterPro" id="IPR032675">
    <property type="entry name" value="LRR_dom_sf"/>
</dbReference>
<evidence type="ECO:0000313" key="2">
    <source>
        <dbReference type="EMBL" id="KAL0579298.1"/>
    </source>
</evidence>
<keyword evidence="3" id="KW-1185">Reference proteome</keyword>
<feature type="coiled-coil region" evidence="1">
    <location>
        <begin position="28"/>
        <end position="108"/>
    </location>
</feature>
<dbReference type="InterPro" id="IPR036047">
    <property type="entry name" value="F-box-like_dom_sf"/>
</dbReference>
<dbReference type="Proteomes" id="UP001465976">
    <property type="component" value="Unassembled WGS sequence"/>
</dbReference>
<gene>
    <name evidence="2" type="ORF">V5O48_002696</name>
</gene>
<dbReference type="Gene3D" id="1.20.1280.50">
    <property type="match status" value="1"/>
</dbReference>